<evidence type="ECO:0000313" key="1">
    <source>
        <dbReference type="EMBL" id="OGM04566.1"/>
    </source>
</evidence>
<accession>A0A1F7WP06</accession>
<dbReference type="EMBL" id="MGFK01000010">
    <property type="protein sequence ID" value="OGM04566.1"/>
    <property type="molecule type" value="Genomic_DNA"/>
</dbReference>
<gene>
    <name evidence="1" type="ORF">A2112_00875</name>
</gene>
<organism evidence="1 2">
    <name type="scientific">Candidatus Woesebacteria bacterium GWA1_42_12</name>
    <dbReference type="NCBI Taxonomy" id="1802472"/>
    <lineage>
        <taxon>Bacteria</taxon>
        <taxon>Candidatus Woeseibacteriota</taxon>
    </lineage>
</organism>
<reference evidence="1 2" key="1">
    <citation type="journal article" date="2016" name="Nat. Commun.">
        <title>Thousands of microbial genomes shed light on interconnected biogeochemical processes in an aquifer system.</title>
        <authorList>
            <person name="Anantharaman K."/>
            <person name="Brown C.T."/>
            <person name="Hug L.A."/>
            <person name="Sharon I."/>
            <person name="Castelle C.J."/>
            <person name="Probst A.J."/>
            <person name="Thomas B.C."/>
            <person name="Singh A."/>
            <person name="Wilkins M.J."/>
            <person name="Karaoz U."/>
            <person name="Brodie E.L."/>
            <person name="Williams K.H."/>
            <person name="Hubbard S.S."/>
            <person name="Banfield J.F."/>
        </authorList>
    </citation>
    <scope>NUCLEOTIDE SEQUENCE [LARGE SCALE GENOMIC DNA]</scope>
</reference>
<proteinExistence type="predicted"/>
<sequence length="109" mass="12543">MAEQDKHIDLLWLETIYGIAPQSLPVDARLKAKELGPDGVRELVEQYRGTKFYRGRRVGREDLSNRLEQMHRLAFEGGGRWVRGEPVYGDTPSTWINQEVDEILEGQFG</sequence>
<evidence type="ECO:0000313" key="2">
    <source>
        <dbReference type="Proteomes" id="UP000177091"/>
    </source>
</evidence>
<protein>
    <submittedName>
        <fullName evidence="1">Uncharacterized protein</fullName>
    </submittedName>
</protein>
<dbReference type="Proteomes" id="UP000177091">
    <property type="component" value="Unassembled WGS sequence"/>
</dbReference>
<dbReference type="AlphaFoldDB" id="A0A1F7WP06"/>
<comment type="caution">
    <text evidence="1">The sequence shown here is derived from an EMBL/GenBank/DDBJ whole genome shotgun (WGS) entry which is preliminary data.</text>
</comment>
<name>A0A1F7WP06_9BACT</name>